<dbReference type="InterPro" id="IPR027256">
    <property type="entry name" value="P-typ_ATPase_IB"/>
</dbReference>
<dbReference type="NCBIfam" id="TIGR01494">
    <property type="entry name" value="ATPase_P-type"/>
    <property type="match status" value="1"/>
</dbReference>
<evidence type="ECO:0000256" key="9">
    <source>
        <dbReference type="ARBA" id="ARBA00049338"/>
    </source>
</evidence>
<dbReference type="Gene3D" id="3.40.50.1000">
    <property type="entry name" value="HAD superfamily/HAD-like"/>
    <property type="match status" value="1"/>
</dbReference>
<keyword evidence="7" id="KW-0472">Membrane</keyword>
<dbReference type="InterPro" id="IPR044492">
    <property type="entry name" value="P_typ_ATPase_HD_dom"/>
</dbReference>
<evidence type="ECO:0000256" key="6">
    <source>
        <dbReference type="ARBA" id="ARBA00022989"/>
    </source>
</evidence>
<dbReference type="GO" id="GO:0046872">
    <property type="term" value="F:metal ion binding"/>
    <property type="evidence" value="ECO:0007669"/>
    <property type="project" value="UniProtKB-KW"/>
</dbReference>
<dbReference type="PANTHER" id="PTHR48085">
    <property type="entry name" value="CADMIUM/ZINC-TRANSPORTING ATPASE HMA2-RELATED"/>
    <property type="match status" value="1"/>
</dbReference>
<evidence type="ECO:0000256" key="1">
    <source>
        <dbReference type="ARBA" id="ARBA00004651"/>
    </source>
</evidence>
<dbReference type="SUPFAM" id="SSF56784">
    <property type="entry name" value="HAD-like"/>
    <property type="match status" value="1"/>
</dbReference>
<evidence type="ECO:0000256" key="7">
    <source>
        <dbReference type="ARBA" id="ARBA00023136"/>
    </source>
</evidence>
<dbReference type="Pfam" id="PF00122">
    <property type="entry name" value="E1-E2_ATPase"/>
    <property type="match status" value="1"/>
</dbReference>
<comment type="similarity">
    <text evidence="2 10">Belongs to the cation transport ATPase (P-type) (TC 3.A.3) family. Type IB subfamily.</text>
</comment>
<dbReference type="SFLD" id="SFLDG00002">
    <property type="entry name" value="C1.7:_P-type_atpase_like"/>
    <property type="match status" value="1"/>
</dbReference>
<dbReference type="InterPro" id="IPR008250">
    <property type="entry name" value="ATPase_P-typ_transduc_dom_A_sf"/>
</dbReference>
<dbReference type="InterPro" id="IPR023299">
    <property type="entry name" value="ATPase_P-typ_cyto_dom_N"/>
</dbReference>
<dbReference type="GO" id="GO:0005524">
    <property type="term" value="F:ATP binding"/>
    <property type="evidence" value="ECO:0007669"/>
    <property type="project" value="UniProtKB-UniRule"/>
</dbReference>
<dbReference type="NCBIfam" id="TIGR01525">
    <property type="entry name" value="ATPase-IB_hvy"/>
    <property type="match status" value="1"/>
</dbReference>
<protein>
    <recommendedName>
        <fullName evidence="8">Cd(2+)-exporting ATPase</fullName>
        <ecNumber evidence="8">7.2.2.21</ecNumber>
    </recommendedName>
</protein>
<dbReference type="GO" id="GO:0005886">
    <property type="term" value="C:plasma membrane"/>
    <property type="evidence" value="ECO:0007669"/>
    <property type="project" value="UniProtKB-SubCell"/>
</dbReference>
<dbReference type="PROSITE" id="PS01229">
    <property type="entry name" value="COF_2"/>
    <property type="match status" value="1"/>
</dbReference>
<reference evidence="12" key="1">
    <citation type="journal article" date="2023" name="J. Hazard. Mater.">
        <title>Anaerobic biodegradation of pyrene and benzo[a]pyrene by a new sulfate-reducing Desulforamulus aquiferis strain DSA.</title>
        <authorList>
            <person name="Zhang Z."/>
            <person name="Sun J."/>
            <person name="Gong X."/>
            <person name="Wang C."/>
            <person name="Wang H."/>
        </authorList>
    </citation>
    <scope>NUCLEOTIDE SEQUENCE</scope>
    <source>
        <strain evidence="12">DSA</strain>
    </source>
</reference>
<evidence type="ECO:0000256" key="5">
    <source>
        <dbReference type="ARBA" id="ARBA00022967"/>
    </source>
</evidence>
<feature type="domain" description="P-type ATPase A" evidence="11">
    <location>
        <begin position="194"/>
        <end position="295"/>
    </location>
</feature>
<evidence type="ECO:0000313" key="13">
    <source>
        <dbReference type="Proteomes" id="UP001172911"/>
    </source>
</evidence>
<dbReference type="InterPro" id="IPR051014">
    <property type="entry name" value="Cation_Transport_ATPase_IB"/>
</dbReference>
<keyword evidence="10" id="KW-0547">Nucleotide-binding</keyword>
<dbReference type="InterPro" id="IPR023214">
    <property type="entry name" value="HAD_sf"/>
</dbReference>
<organism evidence="12 13">
    <name type="scientific">Desulforamulus aquiferis</name>
    <dbReference type="NCBI Taxonomy" id="1397668"/>
    <lineage>
        <taxon>Bacteria</taxon>
        <taxon>Bacillati</taxon>
        <taxon>Bacillota</taxon>
        <taxon>Clostridia</taxon>
        <taxon>Eubacteriales</taxon>
        <taxon>Peptococcaceae</taxon>
        <taxon>Desulforamulus</taxon>
    </lineage>
</organism>
<keyword evidence="13" id="KW-1185">Reference proteome</keyword>
<evidence type="ECO:0000313" key="12">
    <source>
        <dbReference type="EMBL" id="MDO7787563.1"/>
    </source>
</evidence>
<keyword evidence="10" id="KW-0067">ATP-binding</keyword>
<dbReference type="PRINTS" id="PR00119">
    <property type="entry name" value="CATATPASE"/>
</dbReference>
<reference evidence="12" key="2">
    <citation type="submission" date="2023-03" db="EMBL/GenBank/DDBJ databases">
        <authorList>
            <person name="Zhang Z."/>
        </authorList>
    </citation>
    <scope>NUCLEOTIDE SEQUENCE</scope>
    <source>
        <strain evidence="12">DSA</strain>
    </source>
</reference>
<dbReference type="RefSeq" id="WP_304542709.1">
    <property type="nucleotide sequence ID" value="NZ_JARPTC010000014.1"/>
</dbReference>
<dbReference type="PANTHER" id="PTHR48085:SF5">
    <property type="entry name" value="CADMIUM_ZINC-TRANSPORTING ATPASE HMA4-RELATED"/>
    <property type="match status" value="1"/>
</dbReference>
<dbReference type="InterPro" id="IPR059000">
    <property type="entry name" value="ATPase_P-type_domA"/>
</dbReference>
<dbReference type="SFLD" id="SFLDS00003">
    <property type="entry name" value="Haloacid_Dehalogenase"/>
    <property type="match status" value="1"/>
</dbReference>
<dbReference type="InterPro" id="IPR018303">
    <property type="entry name" value="ATPase_P-typ_P_site"/>
</dbReference>
<keyword evidence="5" id="KW-1278">Translocase</keyword>
<evidence type="ECO:0000256" key="3">
    <source>
        <dbReference type="ARBA" id="ARBA00022539"/>
    </source>
</evidence>
<name>A0AAW7ZDQ1_9FIRM</name>
<evidence type="ECO:0000256" key="4">
    <source>
        <dbReference type="ARBA" id="ARBA00022692"/>
    </source>
</evidence>
<keyword evidence="10" id="KW-1003">Cell membrane</keyword>
<evidence type="ECO:0000259" key="11">
    <source>
        <dbReference type="Pfam" id="PF00122"/>
    </source>
</evidence>
<comment type="catalytic activity">
    <reaction evidence="9">
        <text>Cd(2+)(in) + ATP + H2O = Cd(2+)(out) + ADP + phosphate + H(+)</text>
        <dbReference type="Rhea" id="RHEA:12132"/>
        <dbReference type="ChEBI" id="CHEBI:15377"/>
        <dbReference type="ChEBI" id="CHEBI:15378"/>
        <dbReference type="ChEBI" id="CHEBI:30616"/>
        <dbReference type="ChEBI" id="CHEBI:43474"/>
        <dbReference type="ChEBI" id="CHEBI:48775"/>
        <dbReference type="ChEBI" id="CHEBI:456216"/>
        <dbReference type="EC" id="7.2.2.21"/>
    </reaction>
</comment>
<comment type="caution">
    <text evidence="12">The sequence shown here is derived from an EMBL/GenBank/DDBJ whole genome shotgun (WGS) entry which is preliminary data.</text>
</comment>
<sequence>MKYTKLCIKVSGGLTKPQKSLLEAKLRSLPDVVSAYINDQGILQVACMTSKSAGLVVKYLKAFRISPRENVPGNAELKEEISKNMNGLLTSAVSLAGLELVKRISPAAFCGMYAARSALVLIISRNFLMSGLKSLFTDLRPNADTLTATAVVASVLGGRPESSLTIIMLSNAAELLTVYTAEKTRSHISRMLKLDQQMAWKIDAEGREVKVPVESLQIGDSVCVHTGEKISVDGRVTEGKASVDQSSITGEYMPVEKTNDDVVYAGTIVKSGFLRILVEKVGDQTALSRIVHLVEEAHTRKAPVQSFADKISTMLVPLSFVTAGLVYGVTKDWQRVLNMLFIDYSCGLKLSTSTAISAAIGRAASRGVLIKGGNYVESLSNIDTVVLDKTGTITAGRPVVVEVETTGDANEQEVLLLAAAAEYHSTHPLATAILSRVKEAGWQIPPHDSTETIVGRGIKAYLPQTEAIEGGLVLVGSSAFMNESKVSNEIFQTIEAKHREQGRNVVYVARKGQVLGVLAISDPIRPKMKKSINKLRRLGIDEVVMLTGDSKKVAMQTASNLGIDSYQAEVMPQDKALLVARMQRGSQVMMIGDGINDAPALAFADVGVAMGGSRTDVAVEAADITINVDDPLSVPETLSLAKQTMGIIRQNFAATITINTAAILLGAMGKINPLVSALIHNMATIGVVLNSTRILIKGNSR</sequence>
<accession>A0AAW7ZDQ1</accession>
<keyword evidence="10" id="KW-0479">Metal-binding</keyword>
<dbReference type="InterPro" id="IPR036412">
    <property type="entry name" value="HAD-like_sf"/>
</dbReference>
<evidence type="ECO:0000256" key="2">
    <source>
        <dbReference type="ARBA" id="ARBA00006024"/>
    </source>
</evidence>
<comment type="subcellular location">
    <subcellularLocation>
        <location evidence="1">Cell membrane</location>
        <topology evidence="1">Multi-pass membrane protein</topology>
    </subcellularLocation>
</comment>
<dbReference type="FunFam" id="2.70.150.10:FF:000002">
    <property type="entry name" value="Copper-transporting ATPase 1, putative"/>
    <property type="match status" value="1"/>
</dbReference>
<dbReference type="Proteomes" id="UP001172911">
    <property type="component" value="Unassembled WGS sequence"/>
</dbReference>
<dbReference type="SFLD" id="SFLDF00027">
    <property type="entry name" value="p-type_atpase"/>
    <property type="match status" value="1"/>
</dbReference>
<dbReference type="SUPFAM" id="SSF81660">
    <property type="entry name" value="Metal cation-transporting ATPase, ATP-binding domain N"/>
    <property type="match status" value="1"/>
</dbReference>
<evidence type="ECO:0000256" key="8">
    <source>
        <dbReference type="ARBA" id="ARBA00039103"/>
    </source>
</evidence>
<dbReference type="SUPFAM" id="SSF81653">
    <property type="entry name" value="Calcium ATPase, transduction domain A"/>
    <property type="match status" value="1"/>
</dbReference>
<dbReference type="AlphaFoldDB" id="A0AAW7ZDQ1"/>
<keyword evidence="3" id="KW-0104">Cadmium</keyword>
<dbReference type="Gene3D" id="3.40.1110.10">
    <property type="entry name" value="Calcium-transporting ATPase, cytoplasmic domain N"/>
    <property type="match status" value="1"/>
</dbReference>
<evidence type="ECO:0000256" key="10">
    <source>
        <dbReference type="RuleBase" id="RU362081"/>
    </source>
</evidence>
<dbReference type="GO" id="GO:0016887">
    <property type="term" value="F:ATP hydrolysis activity"/>
    <property type="evidence" value="ECO:0007669"/>
    <property type="project" value="InterPro"/>
</dbReference>
<keyword evidence="6" id="KW-1133">Transmembrane helix</keyword>
<dbReference type="InterPro" id="IPR001757">
    <property type="entry name" value="P_typ_ATPase"/>
</dbReference>
<dbReference type="Pfam" id="PF00702">
    <property type="entry name" value="Hydrolase"/>
    <property type="match status" value="1"/>
</dbReference>
<proteinExistence type="inferred from homology"/>
<dbReference type="Gene3D" id="2.70.150.10">
    <property type="entry name" value="Calcium-transporting ATPase, cytoplasmic transduction domain A"/>
    <property type="match status" value="1"/>
</dbReference>
<gene>
    <name evidence="12" type="ORF">P6N53_10055</name>
</gene>
<dbReference type="EMBL" id="JARPTC010000014">
    <property type="protein sequence ID" value="MDO7787563.1"/>
    <property type="molecule type" value="Genomic_DNA"/>
</dbReference>
<dbReference type="PROSITE" id="PS00154">
    <property type="entry name" value="ATPASE_E1_E2"/>
    <property type="match status" value="1"/>
</dbReference>
<dbReference type="EC" id="7.2.2.21" evidence="8"/>
<dbReference type="GO" id="GO:0008551">
    <property type="term" value="F:P-type cadmium transporter activity"/>
    <property type="evidence" value="ECO:0007669"/>
    <property type="project" value="UniProtKB-EC"/>
</dbReference>
<keyword evidence="4" id="KW-0812">Transmembrane</keyword>